<keyword evidence="3" id="KW-1185">Reference proteome</keyword>
<dbReference type="Gene3D" id="1.25.40.10">
    <property type="entry name" value="Tetratricopeptide repeat domain"/>
    <property type="match status" value="1"/>
</dbReference>
<dbReference type="RefSeq" id="WP_137333576.1">
    <property type="nucleotide sequence ID" value="NZ_CP040077.1"/>
</dbReference>
<sequence>MTGVEARRTAICYLSEMAALIAIFIAVDFLVLRYVFPGFIDPFWPQNSDFYSASAIKNSPYSFWGLLMFPRPLGIAYMWLTGNLGIRGSIVANLLLVAINYALIVMSLRRAFKISIGVNAIACALLFAFLISSHPYQYQMSTWDSFSQLSFFLFLIAFVFISNGATPWLAAIFVLLAPLAKETYLLSAIFLCAVWAVENRFRMKSLIPGLAIGVAGVVALAFEHFVSSPFTNGADPQGAYHVVLSVSSVSKEWFRYLSEGVNAATLCVVFLSIIAVAVGTGLWSREFLWAFSLPIAGALALLPNSLLPNHHSESYTWNAAFLMYAPVIMLCVASRKIRFFTAIPIAIGIVALYSPVLSAGDYAGQNWIIADQQHQKKFMKRFGDLIKEIPSDDQNILISGVNFPSNIFENKNSVYSFGVPSGTHLFVVSYDAEKIHQTQNGADKPEDLITFISPEDVPKMAFNEAWLVRNDGDVIMRLQPPYSIATPIPNYFALAEILAFPGLLDVFDASKSDNSSVDGYTYLKYGTLFLDYNRPSLAEIYLRRAEALLPENPYSHYFLGKSLERQGDIDRARGEYLKAVETQAASPNPAFQKALDRIR</sequence>
<protein>
    <submittedName>
        <fullName evidence="2">Tetratricopeptide repeat protein</fullName>
    </submittedName>
</protein>
<name>A0A4P8ISN8_9BURK</name>
<dbReference type="Proteomes" id="UP000298656">
    <property type="component" value="Chromosome 1"/>
</dbReference>
<reference evidence="2 3" key="1">
    <citation type="submission" date="2019-05" db="EMBL/GenBank/DDBJ databases">
        <title>Burkholderia sp. DHOD12, isolated from subtropical forest soil.</title>
        <authorList>
            <person name="Gao Z.-H."/>
            <person name="Qiu L.-H."/>
        </authorList>
    </citation>
    <scope>NUCLEOTIDE SEQUENCE [LARGE SCALE GENOMIC DNA]</scope>
    <source>
        <strain evidence="2 3">DHOD12</strain>
    </source>
</reference>
<dbReference type="AlphaFoldDB" id="A0A4P8ISN8"/>
<evidence type="ECO:0000313" key="2">
    <source>
        <dbReference type="EMBL" id="QCP50765.1"/>
    </source>
</evidence>
<evidence type="ECO:0000256" key="1">
    <source>
        <dbReference type="SAM" id="Phobius"/>
    </source>
</evidence>
<accession>A0A4P8ISN8</accession>
<feature type="transmembrane region" description="Helical" evidence="1">
    <location>
        <begin position="151"/>
        <end position="177"/>
    </location>
</feature>
<proteinExistence type="predicted"/>
<keyword evidence="1" id="KW-0472">Membrane</keyword>
<dbReference type="EMBL" id="CP040077">
    <property type="protein sequence ID" value="QCP50765.1"/>
    <property type="molecule type" value="Genomic_DNA"/>
</dbReference>
<organism evidence="2 3">
    <name type="scientific">Trinickia violacea</name>
    <dbReference type="NCBI Taxonomy" id="2571746"/>
    <lineage>
        <taxon>Bacteria</taxon>
        <taxon>Pseudomonadati</taxon>
        <taxon>Pseudomonadota</taxon>
        <taxon>Betaproteobacteria</taxon>
        <taxon>Burkholderiales</taxon>
        <taxon>Burkholderiaceae</taxon>
        <taxon>Trinickia</taxon>
    </lineage>
</organism>
<dbReference type="KEGG" id="tvl:FAZ95_17345"/>
<dbReference type="SUPFAM" id="SSF48452">
    <property type="entry name" value="TPR-like"/>
    <property type="match status" value="1"/>
</dbReference>
<dbReference type="InterPro" id="IPR011990">
    <property type="entry name" value="TPR-like_helical_dom_sf"/>
</dbReference>
<feature type="transmembrane region" description="Helical" evidence="1">
    <location>
        <begin position="287"/>
        <end position="303"/>
    </location>
</feature>
<feature type="transmembrane region" description="Helical" evidence="1">
    <location>
        <begin position="339"/>
        <end position="356"/>
    </location>
</feature>
<feature type="transmembrane region" description="Helical" evidence="1">
    <location>
        <begin position="12"/>
        <end position="36"/>
    </location>
</feature>
<keyword evidence="1" id="KW-0812">Transmembrane</keyword>
<feature type="transmembrane region" description="Helical" evidence="1">
    <location>
        <begin position="206"/>
        <end position="226"/>
    </location>
</feature>
<gene>
    <name evidence="2" type="ORF">FAZ95_17345</name>
</gene>
<feature type="transmembrane region" description="Helical" evidence="1">
    <location>
        <begin position="114"/>
        <end position="131"/>
    </location>
</feature>
<feature type="transmembrane region" description="Helical" evidence="1">
    <location>
        <begin position="260"/>
        <end position="280"/>
    </location>
</feature>
<feature type="transmembrane region" description="Helical" evidence="1">
    <location>
        <begin position="91"/>
        <end position="108"/>
    </location>
</feature>
<evidence type="ECO:0000313" key="3">
    <source>
        <dbReference type="Proteomes" id="UP000298656"/>
    </source>
</evidence>
<keyword evidence="1" id="KW-1133">Transmembrane helix</keyword>
<feature type="transmembrane region" description="Helical" evidence="1">
    <location>
        <begin position="315"/>
        <end position="332"/>
    </location>
</feature>
<dbReference type="OrthoDB" id="9135765at2"/>